<dbReference type="PANTHER" id="PTHR45090">
    <property type="entry name" value="CHAPERONE PROTEIN DNAJ 20 CHLOROPLASTIC"/>
    <property type="match status" value="1"/>
</dbReference>
<keyword evidence="2" id="KW-0472">Membrane</keyword>
<evidence type="ECO:0000256" key="2">
    <source>
        <dbReference type="SAM" id="Phobius"/>
    </source>
</evidence>
<evidence type="ECO:0000256" key="1">
    <source>
        <dbReference type="SAM" id="MobiDB-lite"/>
    </source>
</evidence>
<dbReference type="EMBL" id="CAOQHR010000005">
    <property type="protein sequence ID" value="CAI6335469.1"/>
    <property type="molecule type" value="Genomic_DNA"/>
</dbReference>
<evidence type="ECO:0000313" key="5">
    <source>
        <dbReference type="Proteomes" id="UP001152607"/>
    </source>
</evidence>
<organism evidence="4 5">
    <name type="scientific">Periconia digitata</name>
    <dbReference type="NCBI Taxonomy" id="1303443"/>
    <lineage>
        <taxon>Eukaryota</taxon>
        <taxon>Fungi</taxon>
        <taxon>Dikarya</taxon>
        <taxon>Ascomycota</taxon>
        <taxon>Pezizomycotina</taxon>
        <taxon>Dothideomycetes</taxon>
        <taxon>Pleosporomycetidae</taxon>
        <taxon>Pleosporales</taxon>
        <taxon>Massarineae</taxon>
        <taxon>Periconiaceae</taxon>
        <taxon>Periconia</taxon>
    </lineage>
</organism>
<keyword evidence="5" id="KW-1185">Reference proteome</keyword>
<protein>
    <recommendedName>
        <fullName evidence="3">J domain-containing protein</fullName>
    </recommendedName>
</protein>
<dbReference type="PROSITE" id="PS50076">
    <property type="entry name" value="DNAJ_2"/>
    <property type="match status" value="1"/>
</dbReference>
<feature type="transmembrane region" description="Helical" evidence="2">
    <location>
        <begin position="265"/>
        <end position="283"/>
    </location>
</feature>
<feature type="transmembrane region" description="Helical" evidence="2">
    <location>
        <begin position="289"/>
        <end position="311"/>
    </location>
</feature>
<dbReference type="InterPro" id="IPR053232">
    <property type="entry name" value="DnaJ_C/III_chloroplastic"/>
</dbReference>
<dbReference type="Gene3D" id="1.10.287.110">
    <property type="entry name" value="DnaJ domain"/>
    <property type="match status" value="1"/>
</dbReference>
<dbReference type="Proteomes" id="UP001152607">
    <property type="component" value="Unassembled WGS sequence"/>
</dbReference>
<evidence type="ECO:0000259" key="3">
    <source>
        <dbReference type="PROSITE" id="PS50076"/>
    </source>
</evidence>
<accession>A0A9W4UGW3</accession>
<dbReference type="OrthoDB" id="445556at2759"/>
<feature type="region of interest" description="Disordered" evidence="1">
    <location>
        <begin position="166"/>
        <end position="206"/>
    </location>
</feature>
<gene>
    <name evidence="4" type="ORF">PDIGIT_LOCUS8551</name>
</gene>
<reference evidence="4" key="1">
    <citation type="submission" date="2023-01" db="EMBL/GenBank/DDBJ databases">
        <authorList>
            <person name="Van Ghelder C."/>
            <person name="Rancurel C."/>
        </authorList>
    </citation>
    <scope>NUCLEOTIDE SEQUENCE</scope>
    <source>
        <strain evidence="4">CNCM I-4278</strain>
    </source>
</reference>
<name>A0A9W4UGW3_9PLEO</name>
<dbReference type="InterPro" id="IPR036869">
    <property type="entry name" value="J_dom_sf"/>
</dbReference>
<feature type="region of interest" description="Disordered" evidence="1">
    <location>
        <begin position="108"/>
        <end position="152"/>
    </location>
</feature>
<dbReference type="Pfam" id="PF00226">
    <property type="entry name" value="DnaJ"/>
    <property type="match status" value="1"/>
</dbReference>
<proteinExistence type="predicted"/>
<sequence>MTFPTPDQNHYRTLGILQTSTLTEIRLAYHALIHPNHPDHPDHAVTEAEYDECFTRRVAIQDAFYALNDEERKRTYDADLSANTALWKRMQKREKVRREGEVREMEPYEMESLWGTPSPLRNHRDIQGPETEDNGLQSESAERAGNEGDVNFVSSPLNDSELTAKEFEHESSYIRSARPPTTGHTSNDVPHGAYTRPTPPRSTPRKFERQNLFRPSLTDLLSPPPNFNASNDHLCSSSQWTLTDVVAEGIAAYILLMYRIMEYQIAMSYLGYQLVVVFARWAVRRPEYAMALAVGVIGIVACLSVDVKIWLAGWEWAVNVWVRSGRND</sequence>
<feature type="domain" description="J" evidence="3">
    <location>
        <begin position="9"/>
        <end position="80"/>
    </location>
</feature>
<dbReference type="SUPFAM" id="SSF46565">
    <property type="entry name" value="Chaperone J-domain"/>
    <property type="match status" value="1"/>
</dbReference>
<dbReference type="CDD" id="cd06257">
    <property type="entry name" value="DnaJ"/>
    <property type="match status" value="1"/>
</dbReference>
<comment type="caution">
    <text evidence="4">The sequence shown here is derived from an EMBL/GenBank/DDBJ whole genome shotgun (WGS) entry which is preliminary data.</text>
</comment>
<dbReference type="InterPro" id="IPR001623">
    <property type="entry name" value="DnaJ_domain"/>
</dbReference>
<dbReference type="PANTHER" id="PTHR45090:SF4">
    <property type="entry name" value="J DOMAIN-CONTAINING PROTEIN"/>
    <property type="match status" value="1"/>
</dbReference>
<keyword evidence="2" id="KW-0812">Transmembrane</keyword>
<evidence type="ECO:0000313" key="4">
    <source>
        <dbReference type="EMBL" id="CAI6335469.1"/>
    </source>
</evidence>
<dbReference type="AlphaFoldDB" id="A0A9W4UGW3"/>
<keyword evidence="2" id="KW-1133">Transmembrane helix</keyword>